<keyword evidence="8" id="KW-1185">Reference proteome</keyword>
<organism evidence="7 8">
    <name type="scientific">Brassicogethes aeneus</name>
    <name type="common">Rape pollen beetle</name>
    <name type="synonym">Meligethes aeneus</name>
    <dbReference type="NCBI Taxonomy" id="1431903"/>
    <lineage>
        <taxon>Eukaryota</taxon>
        <taxon>Metazoa</taxon>
        <taxon>Ecdysozoa</taxon>
        <taxon>Arthropoda</taxon>
        <taxon>Hexapoda</taxon>
        <taxon>Insecta</taxon>
        <taxon>Pterygota</taxon>
        <taxon>Neoptera</taxon>
        <taxon>Endopterygota</taxon>
        <taxon>Coleoptera</taxon>
        <taxon>Polyphaga</taxon>
        <taxon>Cucujiformia</taxon>
        <taxon>Nitidulidae</taxon>
        <taxon>Meligethinae</taxon>
        <taxon>Brassicogethes</taxon>
    </lineage>
</organism>
<comment type="subcellular location">
    <subcellularLocation>
        <location evidence="1">Nucleus</location>
    </subcellularLocation>
</comment>
<dbReference type="Proteomes" id="UP001154078">
    <property type="component" value="Chromosome 8"/>
</dbReference>
<dbReference type="PANTHER" id="PTHR23405:SF5">
    <property type="entry name" value="THO COMPLEX SUBUNIT 7 HOMOLOG"/>
    <property type="match status" value="1"/>
</dbReference>
<dbReference type="AlphaFoldDB" id="A0A9P0BG44"/>
<reference evidence="7" key="1">
    <citation type="submission" date="2021-12" db="EMBL/GenBank/DDBJ databases">
        <authorList>
            <person name="King R."/>
        </authorList>
    </citation>
    <scope>NUCLEOTIDE SEQUENCE</scope>
</reference>
<keyword evidence="4" id="KW-0539">Nucleus</keyword>
<dbReference type="GO" id="GO:0006397">
    <property type="term" value="P:mRNA processing"/>
    <property type="evidence" value="ECO:0007669"/>
    <property type="project" value="InterPro"/>
</dbReference>
<sequence length="209" mass="24545">MSDEDVIKRRLIFDGDGTGDDRRLNLMLKMLGKIINSADDNSKENQQMYDKLLGQINLCELSRKRSSLLSKSNETQLTKYMELYSEYERKITDIKHEIERQKSELEKSKRVKQNKIMYDLLAKSIDQEPARKDTNEKLTLLQSEIKELNEVRRKYDQKLDQRRKQFHILSTSANMLHEKIENEDKTEQNSMNASLDDITNSPGPEPMSE</sequence>
<name>A0A9P0BG44_BRAAE</name>
<dbReference type="OrthoDB" id="205166at2759"/>
<accession>A0A9P0BG44</accession>
<evidence type="ECO:0000256" key="1">
    <source>
        <dbReference type="ARBA" id="ARBA00004123"/>
    </source>
</evidence>
<evidence type="ECO:0000256" key="5">
    <source>
        <dbReference type="SAM" id="Coils"/>
    </source>
</evidence>
<feature type="coiled-coil region" evidence="5">
    <location>
        <begin position="77"/>
        <end position="165"/>
    </location>
</feature>
<evidence type="ECO:0000256" key="3">
    <source>
        <dbReference type="ARBA" id="ARBA00023054"/>
    </source>
</evidence>
<dbReference type="EMBL" id="OV121139">
    <property type="protein sequence ID" value="CAH0562500.1"/>
    <property type="molecule type" value="Genomic_DNA"/>
</dbReference>
<dbReference type="PANTHER" id="PTHR23405">
    <property type="entry name" value="MAINTENANCE OF KILLER 16 MAK16 PROTEIN-RELATED"/>
    <property type="match status" value="1"/>
</dbReference>
<gene>
    <name evidence="7" type="ORF">MELIAE_LOCUS11602</name>
</gene>
<evidence type="ECO:0000256" key="6">
    <source>
        <dbReference type="SAM" id="MobiDB-lite"/>
    </source>
</evidence>
<keyword evidence="3 5" id="KW-0175">Coiled coil</keyword>
<feature type="compositionally biased region" description="Polar residues" evidence="6">
    <location>
        <begin position="188"/>
        <end position="202"/>
    </location>
</feature>
<feature type="region of interest" description="Disordered" evidence="6">
    <location>
        <begin position="175"/>
        <end position="209"/>
    </location>
</feature>
<dbReference type="InterPro" id="IPR008501">
    <property type="entry name" value="THOC7/Mft1"/>
</dbReference>
<proteinExistence type="inferred from homology"/>
<evidence type="ECO:0000256" key="4">
    <source>
        <dbReference type="ARBA" id="ARBA00023242"/>
    </source>
</evidence>
<evidence type="ECO:0000313" key="8">
    <source>
        <dbReference type="Proteomes" id="UP001154078"/>
    </source>
</evidence>
<dbReference type="GO" id="GO:0006406">
    <property type="term" value="P:mRNA export from nucleus"/>
    <property type="evidence" value="ECO:0007669"/>
    <property type="project" value="TreeGrafter"/>
</dbReference>
<evidence type="ECO:0000256" key="2">
    <source>
        <dbReference type="ARBA" id="ARBA00006482"/>
    </source>
</evidence>
<feature type="compositionally biased region" description="Basic and acidic residues" evidence="6">
    <location>
        <begin position="176"/>
        <end position="187"/>
    </location>
</feature>
<dbReference type="GO" id="GO:0000445">
    <property type="term" value="C:THO complex part of transcription export complex"/>
    <property type="evidence" value="ECO:0007669"/>
    <property type="project" value="InterPro"/>
</dbReference>
<dbReference type="Pfam" id="PF05615">
    <property type="entry name" value="THOC7"/>
    <property type="match status" value="1"/>
</dbReference>
<protein>
    <submittedName>
        <fullName evidence="7">Uncharacterized protein</fullName>
    </submittedName>
</protein>
<evidence type="ECO:0000313" key="7">
    <source>
        <dbReference type="EMBL" id="CAH0562500.1"/>
    </source>
</evidence>
<comment type="similarity">
    <text evidence="2">Belongs to the THOC7 family.</text>
</comment>